<gene>
    <name evidence="1" type="ORF">D9M09_19810</name>
</gene>
<dbReference type="Proteomes" id="UP000279594">
    <property type="component" value="Chromosome"/>
</dbReference>
<accession>A0A3G2EFN5</accession>
<protein>
    <recommendedName>
        <fullName evidence="3">NERD domain-containing protein</fullName>
    </recommendedName>
</protein>
<reference evidence="1 2" key="1">
    <citation type="submission" date="2018-10" db="EMBL/GenBank/DDBJ databases">
        <title>Effects of UV and annual dynamics of microbial communities in freshwater RAS systems.</title>
        <authorList>
            <person name="Bekkelund A.K."/>
            <person name="Hansen B.R."/>
            <person name="Stokken H."/>
            <person name="Eriksen B.F."/>
            <person name="Kashulin N.A."/>
        </authorList>
    </citation>
    <scope>NUCLEOTIDE SEQUENCE [LARGE SCALE GENOMIC DNA]</scope>
    <source>
        <strain evidence="1 2">BHSEK</strain>
    </source>
</reference>
<dbReference type="AlphaFoldDB" id="A0A3G2EFN5"/>
<evidence type="ECO:0000313" key="2">
    <source>
        <dbReference type="Proteomes" id="UP000279594"/>
    </source>
</evidence>
<organism evidence="1 2">
    <name type="scientific">Janthinobacterium agaricidamnosum</name>
    <dbReference type="NCBI Taxonomy" id="55508"/>
    <lineage>
        <taxon>Bacteria</taxon>
        <taxon>Pseudomonadati</taxon>
        <taxon>Pseudomonadota</taxon>
        <taxon>Betaproteobacteria</taxon>
        <taxon>Burkholderiales</taxon>
        <taxon>Oxalobacteraceae</taxon>
        <taxon>Janthinobacterium</taxon>
    </lineage>
</organism>
<proteinExistence type="predicted"/>
<sequence length="525" mass="59453">MLSQVHQAERVFQQVAQLGPDQLPLVPELVLARQVELLEELVRDHADFVHQRSEQPNQRFKLDADSSRVAVRAFSFHEVVFLTLMGILEAQVTRQLVTFSFTPHGGEILYNRTITTTMEVQSQLSLTLVLRDVITHLRHGDLTRTASILTLLRPELLDTLEDAFLDSFFSIGTYMARDASSSELISGARELCRWFALLEIVRLADEAGVIPNDALCERLELDRDLLNLVLADRAAAIPSNRGIYVHAGGCLSLGKTGLGHAVHCCKSAALSGEQARDLGEKFEKEITEYITRRVSPADYVVRAGFKRSENGKGKMYDCDLIIFEVARRQIFFIQAKWKRNSRTADLGDELNYWGGKNWPLTKGVKRLVALRQRLTEKDVLAKIKGALGDIRLTDQHILANSHYVVVHTLPSFSAYQIDGVAIYEWNLFRRLLQRGAMERSLWTGGPHAVAIVLPEHRHHTMLKLEDPNQVLDYFYTMAGGNLAQLPREKQDREQARYGFDLALPSALLWCRMRGNATLRVIRPYT</sequence>
<dbReference type="EMBL" id="CP033019">
    <property type="protein sequence ID" value="AYM77795.1"/>
    <property type="molecule type" value="Genomic_DNA"/>
</dbReference>
<evidence type="ECO:0000313" key="1">
    <source>
        <dbReference type="EMBL" id="AYM77795.1"/>
    </source>
</evidence>
<keyword evidence="2" id="KW-1185">Reference proteome</keyword>
<evidence type="ECO:0008006" key="3">
    <source>
        <dbReference type="Google" id="ProtNLM"/>
    </source>
</evidence>
<name>A0A3G2EFN5_9BURK</name>